<evidence type="ECO:0000259" key="14">
    <source>
        <dbReference type="Pfam" id="PF06832"/>
    </source>
</evidence>
<dbReference type="InterPro" id="IPR009647">
    <property type="entry name" value="PBP_C"/>
</dbReference>
<name>A0ABT6FTT4_9FLAO</name>
<keyword evidence="7" id="KW-0808">Transferase</keyword>
<keyword evidence="6" id="KW-0328">Glycosyltransferase</keyword>
<comment type="similarity">
    <text evidence="3">In the N-terminal section; belongs to the glycosyltransferase 51 family.</text>
</comment>
<keyword evidence="16" id="KW-1185">Reference proteome</keyword>
<evidence type="ECO:0000256" key="1">
    <source>
        <dbReference type="ARBA" id="ARBA00004752"/>
    </source>
</evidence>
<gene>
    <name evidence="15" type="primary">pbpC</name>
    <name evidence="15" type="ORF">OSR52_12445</name>
</gene>
<dbReference type="PANTHER" id="PTHR32282">
    <property type="entry name" value="BINDING PROTEIN TRANSPEPTIDASE, PUTATIVE-RELATED"/>
    <property type="match status" value="1"/>
</dbReference>
<accession>A0ABT6FTT4</accession>
<evidence type="ECO:0000313" key="16">
    <source>
        <dbReference type="Proteomes" id="UP001153642"/>
    </source>
</evidence>
<feature type="domain" description="Penicillin-binding C-terminal" evidence="14">
    <location>
        <begin position="699"/>
        <end position="787"/>
    </location>
</feature>
<evidence type="ECO:0000259" key="12">
    <source>
        <dbReference type="Pfam" id="PF00905"/>
    </source>
</evidence>
<evidence type="ECO:0000256" key="8">
    <source>
        <dbReference type="ARBA" id="ARBA00022801"/>
    </source>
</evidence>
<evidence type="ECO:0000256" key="11">
    <source>
        <dbReference type="ARBA" id="ARBA00049902"/>
    </source>
</evidence>
<evidence type="ECO:0000259" key="13">
    <source>
        <dbReference type="Pfam" id="PF00912"/>
    </source>
</evidence>
<evidence type="ECO:0000313" key="15">
    <source>
        <dbReference type="EMBL" id="MDG3586678.1"/>
    </source>
</evidence>
<dbReference type="SUPFAM" id="SSF56601">
    <property type="entry name" value="beta-lactamase/transpeptidase-like"/>
    <property type="match status" value="1"/>
</dbReference>
<dbReference type="Gene3D" id="1.10.3810.10">
    <property type="entry name" value="Biosynthetic peptidoglycan transglycosylase-like"/>
    <property type="match status" value="1"/>
</dbReference>
<feature type="domain" description="Penicillin-binding protein transpeptidase" evidence="12">
    <location>
        <begin position="310"/>
        <end position="560"/>
    </location>
</feature>
<organism evidence="15 16">
    <name type="scientific">Galbibacter pacificus</name>
    <dbReference type="NCBI Taxonomy" id="2996052"/>
    <lineage>
        <taxon>Bacteria</taxon>
        <taxon>Pseudomonadati</taxon>
        <taxon>Bacteroidota</taxon>
        <taxon>Flavobacteriia</taxon>
        <taxon>Flavobacteriales</taxon>
        <taxon>Flavobacteriaceae</taxon>
        <taxon>Galbibacter</taxon>
    </lineage>
</organism>
<evidence type="ECO:0000256" key="7">
    <source>
        <dbReference type="ARBA" id="ARBA00022679"/>
    </source>
</evidence>
<dbReference type="InterPro" id="IPR036950">
    <property type="entry name" value="PBP_transglycosylase"/>
</dbReference>
<evidence type="ECO:0000256" key="9">
    <source>
        <dbReference type="ARBA" id="ARBA00023268"/>
    </source>
</evidence>
<keyword evidence="9" id="KW-0511">Multifunctional enzyme</keyword>
<dbReference type="NCBIfam" id="TIGR02073">
    <property type="entry name" value="PBP_1c"/>
    <property type="match status" value="1"/>
</dbReference>
<dbReference type="Pfam" id="PF00905">
    <property type="entry name" value="Transpeptidase"/>
    <property type="match status" value="1"/>
</dbReference>
<evidence type="ECO:0000256" key="6">
    <source>
        <dbReference type="ARBA" id="ARBA00022676"/>
    </source>
</evidence>
<evidence type="ECO:0000256" key="4">
    <source>
        <dbReference type="ARBA" id="ARBA00022645"/>
    </source>
</evidence>
<dbReference type="InterPro" id="IPR011815">
    <property type="entry name" value="PBP_1c"/>
</dbReference>
<dbReference type="Pfam" id="PF06832">
    <property type="entry name" value="BiPBP_C"/>
    <property type="match status" value="1"/>
</dbReference>
<dbReference type="Proteomes" id="UP001153642">
    <property type="component" value="Unassembled WGS sequence"/>
</dbReference>
<feature type="domain" description="Glycosyl transferase family 51" evidence="13">
    <location>
        <begin position="67"/>
        <end position="232"/>
    </location>
</feature>
<evidence type="ECO:0000256" key="3">
    <source>
        <dbReference type="ARBA" id="ARBA00007739"/>
    </source>
</evidence>
<protein>
    <recommendedName>
        <fullName evidence="10">peptidoglycan glycosyltransferase</fullName>
        <ecNumber evidence="10">2.4.99.28</ecNumber>
    </recommendedName>
</protein>
<evidence type="ECO:0000256" key="2">
    <source>
        <dbReference type="ARBA" id="ARBA00007090"/>
    </source>
</evidence>
<dbReference type="PANTHER" id="PTHR32282:SF15">
    <property type="entry name" value="PENICILLIN-BINDING PROTEIN 1C"/>
    <property type="match status" value="1"/>
</dbReference>
<dbReference type="InterPro" id="IPR050396">
    <property type="entry name" value="Glycosyltr_51/Transpeptidase"/>
</dbReference>
<keyword evidence="5" id="KW-0645">Protease</keyword>
<evidence type="ECO:0000256" key="5">
    <source>
        <dbReference type="ARBA" id="ARBA00022670"/>
    </source>
</evidence>
<comment type="similarity">
    <text evidence="2">In the C-terminal section; belongs to the transpeptidase family.</text>
</comment>
<dbReference type="RefSeq" id="WP_277900403.1">
    <property type="nucleotide sequence ID" value="NZ_JAPMUA010000004.1"/>
</dbReference>
<keyword evidence="8" id="KW-0378">Hydrolase</keyword>
<dbReference type="SUPFAM" id="SSF53955">
    <property type="entry name" value="Lysozyme-like"/>
    <property type="match status" value="1"/>
</dbReference>
<dbReference type="EC" id="2.4.99.28" evidence="10"/>
<dbReference type="InterPro" id="IPR023346">
    <property type="entry name" value="Lysozyme-like_dom_sf"/>
</dbReference>
<sequence length="792" mass="89577">MRAFIKQLLSDIGKLLFVKHRIKSIAVIVLLVCYYFCLPKVLFTDSTSTVIESEDGQLLGARIADDEQWRFPISDTLPEKFKQCIIQFEDGYFYSHPGFNPASIAKALYANIKSGKIVRGGSTLTQQVIRLSREGKQRTYFEKFIELIQATRLEIKYTKDEILNLYAAHAPFGGNVVGLEVASWRYFGVAPSRLSWAESATLAVLPNAPSLIYPGKNKKRLLKKRNRLLEKLYQENIIDSLTFRLAITEVLPQKPYPLPQEAPHFLQFASSKYKGKKLRSSINYTLQKQVNNIVKRHYEVLKQNQVYNIGVLVLDIETRKVLAYVGNAPTTKRHQKDVDVIQAPRSTGSILKPFLYAAMLDSGELLPNTLVADIPTQIAGYSPKNYNEQYSGAVQAKKALAKSLNVPAVRLLQEYGLDKFREQLYAFKQKDIDKPADYYGLSLILGGAESNLWDLCKAYAGIASTVNHYTGTSSEYYSNEFIEPVFLQQGKADFGTLQMEKPIFDAGSFFLTLNALKEVNRPEGDEAWEFFDSSKEIAWKTGTSYGNRDAWAIGVTKKYAVGIWVGNADGEGRPLLTGINSAAPILFDVFDILPQTAWFTTPFDALTEVTVCQNSGFLASPICPAKKLQVPNFGTRFKVCPYHQLVHLDQQRQFRVNASCYPMEKMITEPWFKLPPLMEYYYKNTNANYKSLPPVKFGCQNNDENLLDFIYPKNHSKIVLTKNFKGKTNELICRIAHPKSNAIVFWYLDETYIGETKTFHEVAILPAPGKHTITVIDSFGNEKSISIEVDRT</sequence>
<dbReference type="Pfam" id="PF00912">
    <property type="entry name" value="Transgly"/>
    <property type="match status" value="1"/>
</dbReference>
<proteinExistence type="inferred from homology"/>
<comment type="caution">
    <text evidence="15">The sequence shown here is derived from an EMBL/GenBank/DDBJ whole genome shotgun (WGS) entry which is preliminary data.</text>
</comment>
<dbReference type="Gene3D" id="3.40.710.10">
    <property type="entry name" value="DD-peptidase/beta-lactamase superfamily"/>
    <property type="match status" value="1"/>
</dbReference>
<evidence type="ECO:0000256" key="10">
    <source>
        <dbReference type="ARBA" id="ARBA00044770"/>
    </source>
</evidence>
<keyword evidence="4" id="KW-0121">Carboxypeptidase</keyword>
<dbReference type="InterPro" id="IPR001264">
    <property type="entry name" value="Glyco_trans_51"/>
</dbReference>
<reference evidence="15" key="1">
    <citation type="submission" date="2022-11" db="EMBL/GenBank/DDBJ databases">
        <title>High-quality draft genome sequence of Galbibacter sp. strain CMA-7.</title>
        <authorList>
            <person name="Wei L."/>
            <person name="Dong C."/>
            <person name="Shao Z."/>
        </authorList>
    </citation>
    <scope>NUCLEOTIDE SEQUENCE</scope>
    <source>
        <strain evidence="15">CMA-7</strain>
    </source>
</reference>
<dbReference type="InterPro" id="IPR012338">
    <property type="entry name" value="Beta-lactam/transpept-like"/>
</dbReference>
<comment type="pathway">
    <text evidence="1">Cell wall biogenesis; peptidoglycan biosynthesis.</text>
</comment>
<dbReference type="InterPro" id="IPR001460">
    <property type="entry name" value="PCN-bd_Tpept"/>
</dbReference>
<dbReference type="EMBL" id="JAPMUA010000004">
    <property type="protein sequence ID" value="MDG3586678.1"/>
    <property type="molecule type" value="Genomic_DNA"/>
</dbReference>
<comment type="catalytic activity">
    <reaction evidence="11">
        <text>[GlcNAc-(1-&gt;4)-Mur2Ac(oyl-L-Ala-gamma-D-Glu-L-Lys-D-Ala-D-Ala)](n)-di-trans,octa-cis-undecaprenyl diphosphate + beta-D-GlcNAc-(1-&gt;4)-Mur2Ac(oyl-L-Ala-gamma-D-Glu-L-Lys-D-Ala-D-Ala)-di-trans,octa-cis-undecaprenyl diphosphate = [GlcNAc-(1-&gt;4)-Mur2Ac(oyl-L-Ala-gamma-D-Glu-L-Lys-D-Ala-D-Ala)](n+1)-di-trans,octa-cis-undecaprenyl diphosphate + di-trans,octa-cis-undecaprenyl diphosphate + H(+)</text>
        <dbReference type="Rhea" id="RHEA:23708"/>
        <dbReference type="Rhea" id="RHEA-COMP:9602"/>
        <dbReference type="Rhea" id="RHEA-COMP:9603"/>
        <dbReference type="ChEBI" id="CHEBI:15378"/>
        <dbReference type="ChEBI" id="CHEBI:58405"/>
        <dbReference type="ChEBI" id="CHEBI:60033"/>
        <dbReference type="ChEBI" id="CHEBI:78435"/>
        <dbReference type="EC" id="2.4.99.28"/>
    </reaction>
</comment>